<dbReference type="PANTHER" id="PTHR21349">
    <property type="entry name" value="50S RIBOSOMAL PROTEIN L21"/>
    <property type="match status" value="1"/>
</dbReference>
<evidence type="ECO:0000256" key="4">
    <source>
        <dbReference type="ARBA" id="ARBA00044129"/>
    </source>
</evidence>
<gene>
    <name evidence="6" type="ORF">NDES1114_LOCUS17396</name>
</gene>
<comment type="similarity">
    <text evidence="1">Belongs to the bacterial ribosomal protein bL21 family.</text>
</comment>
<dbReference type="InterPro" id="IPR028909">
    <property type="entry name" value="bL21-like"/>
</dbReference>
<dbReference type="Pfam" id="PF00829">
    <property type="entry name" value="Ribosomal_L21p"/>
    <property type="match status" value="1"/>
</dbReference>
<dbReference type="InterPro" id="IPR036164">
    <property type="entry name" value="bL21-like_sf"/>
</dbReference>
<dbReference type="SUPFAM" id="SSF141091">
    <property type="entry name" value="L21p-like"/>
    <property type="match status" value="1"/>
</dbReference>
<dbReference type="GO" id="GO:0003735">
    <property type="term" value="F:structural constituent of ribosome"/>
    <property type="evidence" value="ECO:0007669"/>
    <property type="project" value="InterPro"/>
</dbReference>
<evidence type="ECO:0000256" key="2">
    <source>
        <dbReference type="ARBA" id="ARBA00022980"/>
    </source>
</evidence>
<sequence>MLRGATAIWRCAAGSALATSSTGGASASALSPSAAKAASAIAGPMFAVVWINNIQYRVSAGDVIMVKRVRAEIGSSIALKKVSMVGGQKFTAIGRPLLDHARITCTVEEHNEARPLVHMVNTYQRRIDWKPHQQTYSVLRVMGVEYEPQVVAALDKYTGDLDLAGVEAGRVEADESPAHDVHWSVDPSLPAAESVKPSPVY</sequence>
<proteinExistence type="inferred from homology"/>
<evidence type="ECO:0000256" key="5">
    <source>
        <dbReference type="SAM" id="MobiDB-lite"/>
    </source>
</evidence>
<protein>
    <recommendedName>
        <fullName evidence="4">Large ribosomal subunit protein bL21m</fullName>
    </recommendedName>
</protein>
<accession>A0A7S1Q7G7</accession>
<dbReference type="PANTHER" id="PTHR21349:SF0">
    <property type="entry name" value="LARGE RIBOSOMAL SUBUNIT PROTEIN BL21M"/>
    <property type="match status" value="1"/>
</dbReference>
<feature type="region of interest" description="Disordered" evidence="5">
    <location>
        <begin position="175"/>
        <end position="201"/>
    </location>
</feature>
<dbReference type="EMBL" id="HBGF01026317">
    <property type="protein sequence ID" value="CAD9121111.1"/>
    <property type="molecule type" value="Transcribed_RNA"/>
</dbReference>
<dbReference type="InterPro" id="IPR001787">
    <property type="entry name" value="Ribosomal_bL21"/>
</dbReference>
<keyword evidence="2" id="KW-0689">Ribosomal protein</keyword>
<reference evidence="6" key="1">
    <citation type="submission" date="2021-01" db="EMBL/GenBank/DDBJ databases">
        <authorList>
            <person name="Corre E."/>
            <person name="Pelletier E."/>
            <person name="Niang G."/>
            <person name="Scheremetjew M."/>
            <person name="Finn R."/>
            <person name="Kale V."/>
            <person name="Holt S."/>
            <person name="Cochrane G."/>
            <person name="Meng A."/>
            <person name="Brown T."/>
            <person name="Cohen L."/>
        </authorList>
    </citation>
    <scope>NUCLEOTIDE SEQUENCE</scope>
    <source>
        <strain evidence="6">CCAP 1951/1</strain>
    </source>
</reference>
<dbReference type="AlphaFoldDB" id="A0A7S1Q7G7"/>
<dbReference type="NCBIfam" id="TIGR00061">
    <property type="entry name" value="L21"/>
    <property type="match status" value="1"/>
</dbReference>
<dbReference type="GO" id="GO:0006412">
    <property type="term" value="P:translation"/>
    <property type="evidence" value="ECO:0007669"/>
    <property type="project" value="InterPro"/>
</dbReference>
<dbReference type="GO" id="GO:0005762">
    <property type="term" value="C:mitochondrial large ribosomal subunit"/>
    <property type="evidence" value="ECO:0007669"/>
    <property type="project" value="TreeGrafter"/>
</dbReference>
<name>A0A7S1Q7G7_NEODS</name>
<evidence type="ECO:0000313" key="6">
    <source>
        <dbReference type="EMBL" id="CAD9121111.1"/>
    </source>
</evidence>
<keyword evidence="3" id="KW-0687">Ribonucleoprotein</keyword>
<organism evidence="6">
    <name type="scientific">Neobodo designis</name>
    <name type="common">Flagellated protozoan</name>
    <name type="synonym">Bodo designis</name>
    <dbReference type="NCBI Taxonomy" id="312471"/>
    <lineage>
        <taxon>Eukaryota</taxon>
        <taxon>Discoba</taxon>
        <taxon>Euglenozoa</taxon>
        <taxon>Kinetoplastea</taxon>
        <taxon>Metakinetoplastina</taxon>
        <taxon>Neobodonida</taxon>
        <taxon>Neobodo</taxon>
    </lineage>
</organism>
<evidence type="ECO:0000256" key="1">
    <source>
        <dbReference type="ARBA" id="ARBA00008563"/>
    </source>
</evidence>
<dbReference type="GO" id="GO:0003723">
    <property type="term" value="F:RNA binding"/>
    <property type="evidence" value="ECO:0007669"/>
    <property type="project" value="InterPro"/>
</dbReference>
<evidence type="ECO:0000256" key="3">
    <source>
        <dbReference type="ARBA" id="ARBA00023274"/>
    </source>
</evidence>